<name>A0ABY3RCS3_9BRAD</name>
<evidence type="ECO:0000313" key="2">
    <source>
        <dbReference type="EMBL" id="UFZ04740.1"/>
    </source>
</evidence>
<dbReference type="RefSeq" id="WP_231321935.1">
    <property type="nucleotide sequence ID" value="NZ_CP088156.1"/>
</dbReference>
<organism evidence="2 3">
    <name type="scientific">Bradyrhizobium ontarionense</name>
    <dbReference type="NCBI Taxonomy" id="2898149"/>
    <lineage>
        <taxon>Bacteria</taxon>
        <taxon>Pseudomonadati</taxon>
        <taxon>Pseudomonadota</taxon>
        <taxon>Alphaproteobacteria</taxon>
        <taxon>Hyphomicrobiales</taxon>
        <taxon>Nitrobacteraceae</taxon>
        <taxon>Bradyrhizobium</taxon>
    </lineage>
</organism>
<gene>
    <name evidence="2" type="ORF">LQG66_37135</name>
</gene>
<sequence length="70" mass="7823">MNSEKKETRIFFAAGLDRANQLENAGELRILAKGGGRSWAMMSAELSPPKRSSFRGARQREPGIHIHDNQ</sequence>
<proteinExistence type="predicted"/>
<feature type="region of interest" description="Disordered" evidence="1">
    <location>
        <begin position="47"/>
        <end position="70"/>
    </location>
</feature>
<protein>
    <submittedName>
        <fullName evidence="2">Uncharacterized protein</fullName>
    </submittedName>
</protein>
<accession>A0ABY3RCS3</accession>
<keyword evidence="3" id="KW-1185">Reference proteome</keyword>
<evidence type="ECO:0000256" key="1">
    <source>
        <dbReference type="SAM" id="MobiDB-lite"/>
    </source>
</evidence>
<feature type="compositionally biased region" description="Basic and acidic residues" evidence="1">
    <location>
        <begin position="58"/>
        <end position="70"/>
    </location>
</feature>
<dbReference type="EMBL" id="CP088156">
    <property type="protein sequence ID" value="UFZ04740.1"/>
    <property type="molecule type" value="Genomic_DNA"/>
</dbReference>
<dbReference type="Proteomes" id="UP001431010">
    <property type="component" value="Chromosome"/>
</dbReference>
<evidence type="ECO:0000313" key="3">
    <source>
        <dbReference type="Proteomes" id="UP001431010"/>
    </source>
</evidence>
<reference evidence="2" key="1">
    <citation type="journal article" date="2024" name="Antonie Van Leeuwenhoek">
        <title>Bradyrhizobium ontarionense sp. nov., a novel bacterial symbiont isolated from Aeschynomene indica (Indian jointvetch), harbours photosynthesis, nitrogen fixation and nitrous oxide (N2O) reductase genes.</title>
        <authorList>
            <person name="Bromfield E.S.P."/>
            <person name="Cloutier S."/>
        </authorList>
    </citation>
    <scope>NUCLEOTIDE SEQUENCE</scope>
    <source>
        <strain evidence="2">A19</strain>
    </source>
</reference>